<reference evidence="2 3" key="1">
    <citation type="submission" date="2024-01" db="EMBL/GenBank/DDBJ databases">
        <title>Multi-omics insights into the function and evolution of sodium benzoate biodegradation pathways in Benzoatithermus flavus gen. nov., sp. nov. from hot spring.</title>
        <authorList>
            <person name="Hu C.-J."/>
            <person name="Li W.-J."/>
        </authorList>
    </citation>
    <scope>NUCLEOTIDE SEQUENCE [LARGE SCALE GENOMIC DNA]</scope>
    <source>
        <strain evidence="2 3">SYSU G07066</strain>
    </source>
</reference>
<keyword evidence="3" id="KW-1185">Reference proteome</keyword>
<dbReference type="PANTHER" id="PTHR30388">
    <property type="entry name" value="ALDEHYDE OXIDOREDUCTASE MOLYBDENUM COFACTOR ASSEMBLY PROTEIN"/>
    <property type="match status" value="1"/>
</dbReference>
<dbReference type="EMBL" id="JBBLZC010000005">
    <property type="protein sequence ID" value="MEK0082783.1"/>
    <property type="molecule type" value="Genomic_DNA"/>
</dbReference>
<evidence type="ECO:0000313" key="3">
    <source>
        <dbReference type="Proteomes" id="UP001375743"/>
    </source>
</evidence>
<comment type="caution">
    <text evidence="2">The sequence shown here is derived from an EMBL/GenBank/DDBJ whole genome shotgun (WGS) entry which is preliminary data.</text>
</comment>
<dbReference type="InterPro" id="IPR027051">
    <property type="entry name" value="XdhC_Rossmann_dom"/>
</dbReference>
<name>A0ABU8XNM5_9PROT</name>
<dbReference type="Proteomes" id="UP001375743">
    <property type="component" value="Unassembled WGS sequence"/>
</dbReference>
<dbReference type="InterPro" id="IPR052698">
    <property type="entry name" value="MoCofactor_Util/Proc"/>
</dbReference>
<dbReference type="Pfam" id="PF13478">
    <property type="entry name" value="XdhC_C"/>
    <property type="match status" value="1"/>
</dbReference>
<evidence type="ECO:0000313" key="2">
    <source>
        <dbReference type="EMBL" id="MEK0082783.1"/>
    </source>
</evidence>
<dbReference type="Gene3D" id="3.40.50.720">
    <property type="entry name" value="NAD(P)-binding Rossmann-like Domain"/>
    <property type="match status" value="1"/>
</dbReference>
<dbReference type="PANTHER" id="PTHR30388:SF4">
    <property type="entry name" value="MOLYBDENUM COFACTOR INSERTION CHAPERONE PAOD"/>
    <property type="match status" value="1"/>
</dbReference>
<proteinExistence type="predicted"/>
<evidence type="ECO:0000259" key="1">
    <source>
        <dbReference type="Pfam" id="PF13478"/>
    </source>
</evidence>
<sequence>MTPELLSALNEARGQKRRVCLVRYLADGGEALIVDDAIVIGEAPPDVLAAARKALSRDQSTAVDTSRGRAFLQVFNPPLRLLIIGAVHIAQALAPMAALAGYHVTVIDPRRAFATDSRFPDIIVTLDWPDEAMTALAPDRRTAVVALTHDPKIDDPGLDVALKSEAFYIAALGSKRTHAGRLERLRAMGHDEATLARIHGPAGLDIGAVSPAEIAISIMAEMTRALRLGGS</sequence>
<gene>
    <name evidence="2" type="ORF">U1T56_06455</name>
</gene>
<organism evidence="2 3">
    <name type="scientific">Benzoatithermus flavus</name>
    <dbReference type="NCBI Taxonomy" id="3108223"/>
    <lineage>
        <taxon>Bacteria</taxon>
        <taxon>Pseudomonadati</taxon>
        <taxon>Pseudomonadota</taxon>
        <taxon>Alphaproteobacteria</taxon>
        <taxon>Geminicoccales</taxon>
        <taxon>Geminicoccaceae</taxon>
        <taxon>Benzoatithermus</taxon>
    </lineage>
</organism>
<feature type="domain" description="XdhC Rossmann" evidence="1">
    <location>
        <begin position="81"/>
        <end position="222"/>
    </location>
</feature>
<accession>A0ABU8XNM5</accession>
<protein>
    <submittedName>
        <fullName evidence="2">XdhC family protein</fullName>
    </submittedName>
</protein>
<dbReference type="RefSeq" id="WP_418158638.1">
    <property type="nucleotide sequence ID" value="NZ_JBBLZC010000005.1"/>
</dbReference>